<feature type="compositionally biased region" description="Basic residues" evidence="7">
    <location>
        <begin position="1"/>
        <end position="10"/>
    </location>
</feature>
<feature type="domain" description="BING4 C-terminal" evidence="8">
    <location>
        <begin position="421"/>
        <end position="500"/>
    </location>
</feature>
<dbReference type="GO" id="GO:0032040">
    <property type="term" value="C:small-subunit processome"/>
    <property type="evidence" value="ECO:0007669"/>
    <property type="project" value="TreeGrafter"/>
</dbReference>
<dbReference type="SMART" id="SM01033">
    <property type="entry name" value="BING4CT"/>
    <property type="match status" value="1"/>
</dbReference>
<feature type="region of interest" description="Disordered" evidence="7">
    <location>
        <begin position="1"/>
        <end position="21"/>
    </location>
</feature>
<evidence type="ECO:0000313" key="10">
    <source>
        <dbReference type="Proteomes" id="UP000494165"/>
    </source>
</evidence>
<feature type="repeat" description="WD" evidence="6">
    <location>
        <begin position="340"/>
        <end position="381"/>
    </location>
</feature>
<feature type="region of interest" description="Disordered" evidence="7">
    <location>
        <begin position="52"/>
        <end position="92"/>
    </location>
</feature>
<dbReference type="OrthoDB" id="10251154at2759"/>
<dbReference type="PANTHER" id="PTHR14085">
    <property type="entry name" value="WD-REPEAT PROTEIN BING4"/>
    <property type="match status" value="1"/>
</dbReference>
<feature type="compositionally biased region" description="Basic residues" evidence="7">
    <location>
        <begin position="595"/>
        <end position="605"/>
    </location>
</feature>
<dbReference type="InterPro" id="IPR012952">
    <property type="entry name" value="BING4_C_dom"/>
</dbReference>
<feature type="region of interest" description="Disordered" evidence="7">
    <location>
        <begin position="576"/>
        <end position="605"/>
    </location>
</feature>
<comment type="subcellular location">
    <subcellularLocation>
        <location evidence="1">Nucleus</location>
        <location evidence="1">Nucleolus</location>
    </subcellularLocation>
</comment>
<dbReference type="Pfam" id="PF00400">
    <property type="entry name" value="WD40"/>
    <property type="match status" value="1"/>
</dbReference>
<organism evidence="9 10">
    <name type="scientific">Cloeon dipterum</name>
    <dbReference type="NCBI Taxonomy" id="197152"/>
    <lineage>
        <taxon>Eukaryota</taxon>
        <taxon>Metazoa</taxon>
        <taxon>Ecdysozoa</taxon>
        <taxon>Arthropoda</taxon>
        <taxon>Hexapoda</taxon>
        <taxon>Insecta</taxon>
        <taxon>Pterygota</taxon>
        <taxon>Palaeoptera</taxon>
        <taxon>Ephemeroptera</taxon>
        <taxon>Pisciforma</taxon>
        <taxon>Baetidae</taxon>
        <taxon>Cloeon</taxon>
    </lineage>
</organism>
<dbReference type="SMART" id="SM00320">
    <property type="entry name" value="WD40"/>
    <property type="match status" value="4"/>
</dbReference>
<protein>
    <recommendedName>
        <fullName evidence="8">BING4 C-terminal domain-containing protein</fullName>
    </recommendedName>
</protein>
<dbReference type="GO" id="GO:0030686">
    <property type="term" value="C:90S preribosome"/>
    <property type="evidence" value="ECO:0007669"/>
    <property type="project" value="TreeGrafter"/>
</dbReference>
<evidence type="ECO:0000256" key="1">
    <source>
        <dbReference type="ARBA" id="ARBA00004604"/>
    </source>
</evidence>
<name>A0A8S1BMF3_9INSE</name>
<dbReference type="InterPro" id="IPR015943">
    <property type="entry name" value="WD40/YVTN_repeat-like_dom_sf"/>
</dbReference>
<dbReference type="PROSITE" id="PS50294">
    <property type="entry name" value="WD_REPEATS_REGION"/>
    <property type="match status" value="1"/>
</dbReference>
<evidence type="ECO:0000256" key="3">
    <source>
        <dbReference type="ARBA" id="ARBA00022574"/>
    </source>
</evidence>
<keyword evidence="5" id="KW-0539">Nucleus</keyword>
<sequence length="605" mass="68793">MKAEKRAKKPKGGDKIKKRFVDDSLVDEPKIRMKRRKFQPDRNLETKTLLKFAHAKTSDEIKKSQPSAMKKNAGDEEEAEDKPLLQPPEVESKKLEKYSRGEGVRVRSYKSKTFKRRIANKEKKIQFSTEEAARNEILMTETSGFLESEGYEETSKIRQKQIIKAVDVTSATKHFELNLEFGPYRIDYTRNGRHLLLGGRQGHVAAFDWVSKKLMCEINVMEDVLDLKWLHTENMFATAQKEWVFIYDNEGTEIHCVKQMHKILRLEYLPYHFLLASASETGHLNWLDVSVGKTIAGFQTRMGRLTHMAQNNYNGTIALGHPTGVVTLWSPMVKEPLAKMLCQKTAIMSMATDPAGKYIASCGMDRNINIWDIRAMKPMQSYRVTGVPTSLSISQRGCLAAGNGDIVQLYKDCITVPADGPYMTFKCKQWTVRQVQFCPYEDVLGIGAERGFSSILVPGSGEPNFDSYEHNPFRTKAQRKEAEVKALLEKVPAELITLDPLAITEVDIPSLHDKLEAQKKLLYMRPPKIDFNPRRKNKKGGGIQAAKTRQILREEAKKDFIKLIKKNKPDMLVPVGGNKVQQHAEPPSVLDRFKAKPKKKNQIAI</sequence>
<gene>
    <name evidence="9" type="ORF">CLODIP_2_CD07981</name>
</gene>
<dbReference type="InterPro" id="IPR019775">
    <property type="entry name" value="WD40_repeat_CS"/>
</dbReference>
<evidence type="ECO:0000256" key="2">
    <source>
        <dbReference type="ARBA" id="ARBA00022552"/>
    </source>
</evidence>
<proteinExistence type="predicted"/>
<dbReference type="GO" id="GO:0000462">
    <property type="term" value="P:maturation of SSU-rRNA from tricistronic rRNA transcript (SSU-rRNA, 5.8S rRNA, LSU-rRNA)"/>
    <property type="evidence" value="ECO:0007669"/>
    <property type="project" value="TreeGrafter"/>
</dbReference>
<dbReference type="SUPFAM" id="SSF50978">
    <property type="entry name" value="WD40 repeat-like"/>
    <property type="match status" value="1"/>
</dbReference>
<dbReference type="AlphaFoldDB" id="A0A8S1BMF3"/>
<keyword evidence="4" id="KW-0677">Repeat</keyword>
<keyword evidence="10" id="KW-1185">Reference proteome</keyword>
<dbReference type="EMBL" id="CADEPI010000002">
    <property type="protein sequence ID" value="CAB3360094.1"/>
    <property type="molecule type" value="Genomic_DNA"/>
</dbReference>
<reference evidence="9 10" key="1">
    <citation type="submission" date="2020-04" db="EMBL/GenBank/DDBJ databases">
        <authorList>
            <person name="Alioto T."/>
            <person name="Alioto T."/>
            <person name="Gomez Garrido J."/>
        </authorList>
    </citation>
    <scope>NUCLEOTIDE SEQUENCE [LARGE SCALE GENOMIC DNA]</scope>
</reference>
<evidence type="ECO:0000256" key="7">
    <source>
        <dbReference type="SAM" id="MobiDB-lite"/>
    </source>
</evidence>
<dbReference type="InterPro" id="IPR001680">
    <property type="entry name" value="WD40_rpt"/>
</dbReference>
<dbReference type="InterPro" id="IPR036322">
    <property type="entry name" value="WD40_repeat_dom_sf"/>
</dbReference>
<dbReference type="Gene3D" id="2.130.10.10">
    <property type="entry name" value="YVTN repeat-like/Quinoprotein amine dehydrogenase"/>
    <property type="match status" value="1"/>
</dbReference>
<evidence type="ECO:0000256" key="4">
    <source>
        <dbReference type="ARBA" id="ARBA00022737"/>
    </source>
</evidence>
<evidence type="ECO:0000256" key="5">
    <source>
        <dbReference type="ARBA" id="ARBA00023242"/>
    </source>
</evidence>
<keyword evidence="3 6" id="KW-0853">WD repeat</keyword>
<dbReference type="PROSITE" id="PS00678">
    <property type="entry name" value="WD_REPEATS_1"/>
    <property type="match status" value="1"/>
</dbReference>
<dbReference type="PROSITE" id="PS50082">
    <property type="entry name" value="WD_REPEATS_2"/>
    <property type="match status" value="1"/>
</dbReference>
<dbReference type="Pfam" id="PF08149">
    <property type="entry name" value="BING4CT"/>
    <property type="match status" value="1"/>
</dbReference>
<dbReference type="Proteomes" id="UP000494165">
    <property type="component" value="Unassembled WGS sequence"/>
</dbReference>
<dbReference type="PANTHER" id="PTHR14085:SF3">
    <property type="entry name" value="WD REPEAT-CONTAINING PROTEIN 46"/>
    <property type="match status" value="1"/>
</dbReference>
<evidence type="ECO:0000259" key="8">
    <source>
        <dbReference type="SMART" id="SM01033"/>
    </source>
</evidence>
<comment type="caution">
    <text evidence="9">The sequence shown here is derived from an EMBL/GenBank/DDBJ whole genome shotgun (WGS) entry which is preliminary data.</text>
</comment>
<keyword evidence="2" id="KW-0698">rRNA processing</keyword>
<feature type="compositionally biased region" description="Basic and acidic residues" evidence="7">
    <location>
        <begin position="11"/>
        <end position="21"/>
    </location>
</feature>
<evidence type="ECO:0000256" key="6">
    <source>
        <dbReference type="PROSITE-ProRule" id="PRU00221"/>
    </source>
</evidence>
<evidence type="ECO:0000313" key="9">
    <source>
        <dbReference type="EMBL" id="CAB3360094.1"/>
    </source>
</evidence>
<dbReference type="InterPro" id="IPR040315">
    <property type="entry name" value="WDR46/Utp7"/>
</dbReference>
<dbReference type="FunFam" id="2.130.10.10:FF:000378">
    <property type="entry name" value="U3 small nucleolar RNA-associated protein 7"/>
    <property type="match status" value="1"/>
</dbReference>
<accession>A0A8S1BMF3</accession>